<dbReference type="PANTHER" id="PTHR35043:SF7">
    <property type="entry name" value="TRANSCRIPTION FACTOR DOMAIN-CONTAINING PROTEIN"/>
    <property type="match status" value="1"/>
</dbReference>
<dbReference type="Proteomes" id="UP000297245">
    <property type="component" value="Unassembled WGS sequence"/>
</dbReference>
<feature type="non-terminal residue" evidence="2">
    <location>
        <position position="258"/>
    </location>
</feature>
<accession>A0A4S8L5K5</accession>
<dbReference type="AlphaFoldDB" id="A0A4S8L5K5"/>
<keyword evidence="1" id="KW-1133">Transmembrane helix</keyword>
<dbReference type="EMBL" id="ML179635">
    <property type="protein sequence ID" value="THU83887.1"/>
    <property type="molecule type" value="Genomic_DNA"/>
</dbReference>
<keyword evidence="1" id="KW-0472">Membrane</keyword>
<reference evidence="2 3" key="1">
    <citation type="journal article" date="2019" name="Nat. Ecol. Evol.">
        <title>Megaphylogeny resolves global patterns of mushroom evolution.</title>
        <authorList>
            <person name="Varga T."/>
            <person name="Krizsan K."/>
            <person name="Foldi C."/>
            <person name="Dima B."/>
            <person name="Sanchez-Garcia M."/>
            <person name="Sanchez-Ramirez S."/>
            <person name="Szollosi G.J."/>
            <person name="Szarkandi J.G."/>
            <person name="Papp V."/>
            <person name="Albert L."/>
            <person name="Andreopoulos W."/>
            <person name="Angelini C."/>
            <person name="Antonin V."/>
            <person name="Barry K.W."/>
            <person name="Bougher N.L."/>
            <person name="Buchanan P."/>
            <person name="Buyck B."/>
            <person name="Bense V."/>
            <person name="Catcheside P."/>
            <person name="Chovatia M."/>
            <person name="Cooper J."/>
            <person name="Damon W."/>
            <person name="Desjardin D."/>
            <person name="Finy P."/>
            <person name="Geml J."/>
            <person name="Haridas S."/>
            <person name="Hughes K."/>
            <person name="Justo A."/>
            <person name="Karasinski D."/>
            <person name="Kautmanova I."/>
            <person name="Kiss B."/>
            <person name="Kocsube S."/>
            <person name="Kotiranta H."/>
            <person name="LaButti K.M."/>
            <person name="Lechner B.E."/>
            <person name="Liimatainen K."/>
            <person name="Lipzen A."/>
            <person name="Lukacs Z."/>
            <person name="Mihaltcheva S."/>
            <person name="Morgado L.N."/>
            <person name="Niskanen T."/>
            <person name="Noordeloos M.E."/>
            <person name="Ohm R.A."/>
            <person name="Ortiz-Santana B."/>
            <person name="Ovrebo C."/>
            <person name="Racz N."/>
            <person name="Riley R."/>
            <person name="Savchenko A."/>
            <person name="Shiryaev A."/>
            <person name="Soop K."/>
            <person name="Spirin V."/>
            <person name="Szebenyi C."/>
            <person name="Tomsovsky M."/>
            <person name="Tulloss R.E."/>
            <person name="Uehling J."/>
            <person name="Grigoriev I.V."/>
            <person name="Vagvolgyi C."/>
            <person name="Papp T."/>
            <person name="Martin F.M."/>
            <person name="Miettinen O."/>
            <person name="Hibbett D.S."/>
            <person name="Nagy L.G."/>
        </authorList>
    </citation>
    <scope>NUCLEOTIDE SEQUENCE [LARGE SCALE GENOMIC DNA]</scope>
    <source>
        <strain evidence="2 3">CBS 962.96</strain>
    </source>
</reference>
<keyword evidence="3" id="KW-1185">Reference proteome</keyword>
<feature type="transmembrane region" description="Helical" evidence="1">
    <location>
        <begin position="48"/>
        <end position="68"/>
    </location>
</feature>
<evidence type="ECO:0000256" key="1">
    <source>
        <dbReference type="SAM" id="Phobius"/>
    </source>
</evidence>
<keyword evidence="1" id="KW-0812">Transmembrane</keyword>
<evidence type="ECO:0000313" key="3">
    <source>
        <dbReference type="Proteomes" id="UP000297245"/>
    </source>
</evidence>
<evidence type="ECO:0000313" key="2">
    <source>
        <dbReference type="EMBL" id="THU83887.1"/>
    </source>
</evidence>
<dbReference type="OrthoDB" id="3061561at2759"/>
<feature type="transmembrane region" description="Helical" evidence="1">
    <location>
        <begin position="227"/>
        <end position="245"/>
    </location>
</feature>
<organism evidence="2 3">
    <name type="scientific">Dendrothele bispora (strain CBS 962.96)</name>
    <dbReference type="NCBI Taxonomy" id="1314807"/>
    <lineage>
        <taxon>Eukaryota</taxon>
        <taxon>Fungi</taxon>
        <taxon>Dikarya</taxon>
        <taxon>Basidiomycota</taxon>
        <taxon>Agaricomycotina</taxon>
        <taxon>Agaricomycetes</taxon>
        <taxon>Agaricomycetidae</taxon>
        <taxon>Agaricales</taxon>
        <taxon>Agaricales incertae sedis</taxon>
        <taxon>Dendrothele</taxon>
    </lineage>
</organism>
<protein>
    <submittedName>
        <fullName evidence="2">Uncharacterized protein</fullName>
    </submittedName>
</protein>
<name>A0A4S8L5K5_DENBC</name>
<gene>
    <name evidence="2" type="ORF">K435DRAFT_688671</name>
</gene>
<dbReference type="PANTHER" id="PTHR35043">
    <property type="entry name" value="TRANSCRIPTION FACTOR DOMAIN-CONTAINING PROTEIN"/>
    <property type="match status" value="1"/>
</dbReference>
<feature type="transmembrane region" description="Helical" evidence="1">
    <location>
        <begin position="88"/>
        <end position="108"/>
    </location>
</feature>
<sequence length="258" mass="29401">MAVLYALARPLPSLLASTNNESFPSSEVSSGALEGCNDLQSCRTVESIFYNCIAVIFACTYVAIHPNIPRSFRRSSSHELIEVGDPFTVNWVAVIVRDVSCMCFAFLSPELVMLWAMRQWFAARYIARKYSRYGWTRTHAQFLIMGGFALFKDGTYIYDHFTHTSEATCLLEFLIQHEYIVITRNEISAKSMSDGLTKIIAIGQTSWFIAQCIARAFQGLAVTELEIVTVPFALLNIVTYIVWWNKPRRVRYPVKIDY</sequence>
<proteinExistence type="predicted"/>